<gene>
    <name evidence="3" type="ORF">JT362_11290</name>
</gene>
<dbReference type="Pfam" id="PF01522">
    <property type="entry name" value="Polysacc_deac_1"/>
    <property type="match status" value="1"/>
</dbReference>
<dbReference type="RefSeq" id="WP_260191087.1">
    <property type="nucleotide sequence ID" value="NZ_JAFFZE010000010.1"/>
</dbReference>
<dbReference type="EMBL" id="JAFFZE010000010">
    <property type="protein sequence ID" value="MCT2583701.1"/>
    <property type="molecule type" value="Genomic_DNA"/>
</dbReference>
<feature type="compositionally biased region" description="Low complexity" evidence="1">
    <location>
        <begin position="33"/>
        <end position="49"/>
    </location>
</feature>
<comment type="caution">
    <text evidence="3">The sequence shown here is derived from an EMBL/GenBank/DDBJ whole genome shotgun (WGS) entry which is preliminary data.</text>
</comment>
<evidence type="ECO:0000313" key="4">
    <source>
        <dbReference type="Proteomes" id="UP001156441"/>
    </source>
</evidence>
<dbReference type="Proteomes" id="UP001156441">
    <property type="component" value="Unassembled WGS sequence"/>
</dbReference>
<proteinExistence type="predicted"/>
<dbReference type="SUPFAM" id="SSF88713">
    <property type="entry name" value="Glycoside hydrolase/deacetylase"/>
    <property type="match status" value="1"/>
</dbReference>
<feature type="region of interest" description="Disordered" evidence="1">
    <location>
        <begin position="31"/>
        <end position="68"/>
    </location>
</feature>
<organism evidence="3 4">
    <name type="scientific">Actinophytocola gossypii</name>
    <dbReference type="NCBI Taxonomy" id="2812003"/>
    <lineage>
        <taxon>Bacteria</taxon>
        <taxon>Bacillati</taxon>
        <taxon>Actinomycetota</taxon>
        <taxon>Actinomycetes</taxon>
        <taxon>Pseudonocardiales</taxon>
        <taxon>Pseudonocardiaceae</taxon>
    </lineage>
</organism>
<evidence type="ECO:0000259" key="2">
    <source>
        <dbReference type="PROSITE" id="PS51677"/>
    </source>
</evidence>
<evidence type="ECO:0000256" key="1">
    <source>
        <dbReference type="SAM" id="MobiDB-lite"/>
    </source>
</evidence>
<dbReference type="CDD" id="cd10917">
    <property type="entry name" value="CE4_NodB_like_6s_7s"/>
    <property type="match status" value="1"/>
</dbReference>
<feature type="domain" description="NodB homology" evidence="2">
    <location>
        <begin position="76"/>
        <end position="253"/>
    </location>
</feature>
<dbReference type="PANTHER" id="PTHR10587">
    <property type="entry name" value="GLYCOSYL TRANSFERASE-RELATED"/>
    <property type="match status" value="1"/>
</dbReference>
<dbReference type="PANTHER" id="PTHR10587:SF134">
    <property type="entry name" value="SECRETED PROTEIN"/>
    <property type="match status" value="1"/>
</dbReference>
<name>A0ABT2J772_9PSEU</name>
<dbReference type="Gene3D" id="3.20.20.370">
    <property type="entry name" value="Glycoside hydrolase/deacetylase"/>
    <property type="match status" value="1"/>
</dbReference>
<dbReference type="InterPro" id="IPR050248">
    <property type="entry name" value="Polysacc_deacetylase_ArnD"/>
</dbReference>
<protein>
    <submittedName>
        <fullName evidence="3">Polysaccharide deacetylase family protein</fullName>
    </submittedName>
</protein>
<reference evidence="3 4" key="1">
    <citation type="submission" date="2021-02" db="EMBL/GenBank/DDBJ databases">
        <title>Actinophytocola xerophila sp. nov., isolated from soil of cotton cropping field.</title>
        <authorList>
            <person name="Huang R."/>
            <person name="Chen X."/>
            <person name="Ge X."/>
            <person name="Liu W."/>
        </authorList>
    </citation>
    <scope>NUCLEOTIDE SEQUENCE [LARGE SCALE GENOMIC DNA]</scope>
    <source>
        <strain evidence="3 4">S1-96</strain>
    </source>
</reference>
<dbReference type="InterPro" id="IPR011330">
    <property type="entry name" value="Glyco_hydro/deAcase_b/a-brl"/>
</dbReference>
<sequence length="253" mass="27246">MPNRRHLATVVLALLVGAAVVIVPDIGSGIGSAPPDTAKPAAATERSTAPPEPRRAPRRTPPPPATLVYKVDTSDPVVFLTIDDGTVRDPALITELKRNGIPPTLFLTRTYADQDPAYFRRLRDRTGGSIQNHSATHANLLGRALAAQRAEIGPVSDHYAEVFGERPTLFRAPYGNSDATTLRAAADAGAKYVVHWGSEVRDGQLVFAGPHEFRPGSIVLMHFTQNFRADIAAFVVQAKQDGLTPALLSDYLK</sequence>
<dbReference type="InterPro" id="IPR002509">
    <property type="entry name" value="NODB_dom"/>
</dbReference>
<evidence type="ECO:0000313" key="3">
    <source>
        <dbReference type="EMBL" id="MCT2583701.1"/>
    </source>
</evidence>
<dbReference type="PROSITE" id="PS51677">
    <property type="entry name" value="NODB"/>
    <property type="match status" value="1"/>
</dbReference>
<keyword evidence="4" id="KW-1185">Reference proteome</keyword>
<accession>A0ABT2J772</accession>